<dbReference type="InterPro" id="IPR018253">
    <property type="entry name" value="DnaJ_domain_CS"/>
</dbReference>
<dbReference type="GO" id="GO:0030544">
    <property type="term" value="F:Hsp70 protein binding"/>
    <property type="evidence" value="ECO:0007669"/>
    <property type="project" value="TreeGrafter"/>
</dbReference>
<dbReference type="STRING" id="5454.A0A163KCA8"/>
<accession>A0A163KCA8</accession>
<dbReference type="PRINTS" id="PR00625">
    <property type="entry name" value="JDOMAIN"/>
</dbReference>
<sequence length="397" mass="45862">MEDYYMVLGVAPSATPELITRAYKQLALKLHPDRNTNQDATQAFQLLSRAYETLRDEIKRREYDRIFPSIKRDYAFPRNTQTPRPFPTSTPQSEALSEAAQIAALNKSKQERAARWKINKSVLDSSIFDLQRQISRVEQEIKNLNNIAATEAAVERQKNSWGTWLLSPIIKHAEESDEDKARKDREKQERRIEKDMKERRLETMQTDMRGREARLKQAKSEADAAIMSDDEKIRNIQAKTRARELQKQRERARVEREKMEEIRRQQQEQRVKCEQEVAEVLRKQMRNIEGTAKPERIERTTHNLVQTLTGPSIHPVATTAPVATSAGGRKCKVVQHVHGVARFGPTCCSVRRVVMGWRVQNVKLTYGRGSIEVPRGRFLRGRGLPVQITITMTTTEH</sequence>
<keyword evidence="2" id="KW-1185">Reference proteome</keyword>
<reference evidence="1 2" key="1">
    <citation type="journal article" date="2016" name="Sci. Rep.">
        <title>Draft genome sequencing and secretome analysis of fungal phytopathogen Ascochyta rabiei provides insight into the necrotrophic effector repertoire.</title>
        <authorList>
            <person name="Verma S."/>
            <person name="Gazara R.K."/>
            <person name="Nizam S."/>
            <person name="Parween S."/>
            <person name="Chattopadhyay D."/>
            <person name="Verma P.K."/>
        </authorList>
    </citation>
    <scope>NUCLEOTIDE SEQUENCE [LARGE SCALE GENOMIC DNA]</scope>
    <source>
        <strain evidence="1 2">ArDII</strain>
    </source>
</reference>
<dbReference type="AlphaFoldDB" id="A0A163KCA8"/>
<comment type="caution">
    <text evidence="1">The sequence shown here is derived from an EMBL/GenBank/DDBJ whole genome shotgun (WGS) entry which is preliminary data.</text>
</comment>
<dbReference type="GO" id="GO:0071218">
    <property type="term" value="P:cellular response to misfolded protein"/>
    <property type="evidence" value="ECO:0007669"/>
    <property type="project" value="TreeGrafter"/>
</dbReference>
<evidence type="ECO:0000313" key="2">
    <source>
        <dbReference type="Proteomes" id="UP000076837"/>
    </source>
</evidence>
<dbReference type="PROSITE" id="PS50076">
    <property type="entry name" value="DNAJ_2"/>
    <property type="match status" value="1"/>
</dbReference>
<dbReference type="PROSITE" id="PS00636">
    <property type="entry name" value="DNAJ_1"/>
    <property type="match status" value="1"/>
</dbReference>
<dbReference type="Pfam" id="PF00226">
    <property type="entry name" value="DnaJ"/>
    <property type="match status" value="1"/>
</dbReference>
<dbReference type="GO" id="GO:0005789">
    <property type="term" value="C:endoplasmic reticulum membrane"/>
    <property type="evidence" value="ECO:0007669"/>
    <property type="project" value="TreeGrafter"/>
</dbReference>
<protein>
    <submittedName>
        <fullName evidence="1">Uncharacterized protein</fullName>
    </submittedName>
</protein>
<gene>
    <name evidence="1" type="ORF">ST47_g1944</name>
</gene>
<dbReference type="SMART" id="SM00271">
    <property type="entry name" value="DnaJ"/>
    <property type="match status" value="1"/>
</dbReference>
<dbReference type="Proteomes" id="UP000076837">
    <property type="component" value="Unassembled WGS sequence"/>
</dbReference>
<dbReference type="InterPro" id="IPR036869">
    <property type="entry name" value="J_dom_sf"/>
</dbReference>
<organism evidence="1 2">
    <name type="scientific">Didymella rabiei</name>
    <name type="common">Chickpea ascochyta blight fungus</name>
    <name type="synonym">Mycosphaerella rabiei</name>
    <dbReference type="NCBI Taxonomy" id="5454"/>
    <lineage>
        <taxon>Eukaryota</taxon>
        <taxon>Fungi</taxon>
        <taxon>Dikarya</taxon>
        <taxon>Ascomycota</taxon>
        <taxon>Pezizomycotina</taxon>
        <taxon>Dothideomycetes</taxon>
        <taxon>Pleosporomycetidae</taxon>
        <taxon>Pleosporales</taxon>
        <taxon>Pleosporineae</taxon>
        <taxon>Didymellaceae</taxon>
        <taxon>Ascochyta</taxon>
    </lineage>
</organism>
<dbReference type="InterPro" id="IPR001623">
    <property type="entry name" value="DnaJ_domain"/>
</dbReference>
<proteinExistence type="predicted"/>
<dbReference type="InterPro" id="IPR051100">
    <property type="entry name" value="DnaJ_subfamily_B/C"/>
</dbReference>
<dbReference type="OrthoDB" id="442087at2759"/>
<dbReference type="PANTHER" id="PTHR43908">
    <property type="entry name" value="AT29763P-RELATED"/>
    <property type="match status" value="1"/>
</dbReference>
<name>A0A163KCA8_DIDRA</name>
<dbReference type="Gene3D" id="1.10.287.110">
    <property type="entry name" value="DnaJ domain"/>
    <property type="match status" value="1"/>
</dbReference>
<dbReference type="SUPFAM" id="SSF46565">
    <property type="entry name" value="Chaperone J-domain"/>
    <property type="match status" value="1"/>
</dbReference>
<dbReference type="CDD" id="cd06257">
    <property type="entry name" value="DnaJ"/>
    <property type="match status" value="1"/>
</dbReference>
<evidence type="ECO:0000313" key="1">
    <source>
        <dbReference type="EMBL" id="KZM26911.1"/>
    </source>
</evidence>
<dbReference type="PANTHER" id="PTHR43908:SF3">
    <property type="entry name" value="AT29763P-RELATED"/>
    <property type="match status" value="1"/>
</dbReference>
<dbReference type="EMBL" id="JYNV01000089">
    <property type="protein sequence ID" value="KZM26911.1"/>
    <property type="molecule type" value="Genomic_DNA"/>
</dbReference>